<organism evidence="8 9">
    <name type="scientific">Sulfobacillus benefaciens</name>
    <dbReference type="NCBI Taxonomy" id="453960"/>
    <lineage>
        <taxon>Bacteria</taxon>
        <taxon>Bacillati</taxon>
        <taxon>Bacillota</taxon>
        <taxon>Clostridia</taxon>
        <taxon>Eubacteriales</taxon>
        <taxon>Clostridiales Family XVII. Incertae Sedis</taxon>
        <taxon>Sulfobacillus</taxon>
    </lineage>
</organism>
<comment type="caution">
    <text evidence="8">The sequence shown here is derived from an EMBL/GenBank/DDBJ whole genome shotgun (WGS) entry which is preliminary data.</text>
</comment>
<dbReference type="PANTHER" id="PTHR30288:SF0">
    <property type="entry name" value="FLAGELLAR HOOK-ASSOCIATED PROTEIN 2"/>
    <property type="match status" value="1"/>
</dbReference>
<sequence length="476" mass="49829">MSGVAVNWAAVYGNNNVAAQMLSDLSLNEMESLAIEPLTQQLNALQQQLQTLQKNSSAWTMLQGDAGSFLTGLQGLGSTSLQAMQASTSNSNVATAAADGNAPAGTYSVKVLQMAQTEIDGTASTAISITNPNAALNLSTATVAFVVGGTSVSVAVNSTTTLNQLVSDINQSGAPVDAQAAQSGSNYYLKLYGTQTDQTINYINGTVALSDVGIFSSTSSGYQLNQVQAATVALVSYQGTTVSNATNLYSNLIPNVTLSLASTGSTNVIISPNYSGDTQSISSVFQDFNTWVKDTQNLAYAVNLGSASTSTGAGSYQFNGNQVIHSPVPMMDLNQVASQLVAYKNPQGMSLGALGITYDYKTSTFTVNSSTLTSAMQSNLSGVQQFFQQLVNTISPMIKNFSQTTTPGVTADAITNDSNQENQINQQISNMQEEIKQAIANAKAQYSAFVDTMTTLAQSENAFNSFTRQGNTQNGG</sequence>
<dbReference type="InterPro" id="IPR010809">
    <property type="entry name" value="FliD_C"/>
</dbReference>
<dbReference type="Proteomes" id="UP000242699">
    <property type="component" value="Unassembled WGS sequence"/>
</dbReference>
<feature type="domain" description="Flagellar hook-associated protein 2 C-terminal" evidence="7">
    <location>
        <begin position="233"/>
        <end position="455"/>
    </location>
</feature>
<comment type="similarity">
    <text evidence="1 5">Belongs to the FliD family.</text>
</comment>
<keyword evidence="5" id="KW-0964">Secreted</keyword>
<evidence type="ECO:0000259" key="6">
    <source>
        <dbReference type="Pfam" id="PF02465"/>
    </source>
</evidence>
<gene>
    <name evidence="8" type="ORF">C7B43_18310</name>
</gene>
<feature type="domain" description="Flagellar hook-associated protein 2 N-terminal" evidence="6">
    <location>
        <begin position="39"/>
        <end position="117"/>
    </location>
</feature>
<dbReference type="Pfam" id="PF07195">
    <property type="entry name" value="FliD_C"/>
    <property type="match status" value="1"/>
</dbReference>
<evidence type="ECO:0000256" key="3">
    <source>
        <dbReference type="ARBA" id="ARBA00023054"/>
    </source>
</evidence>
<feature type="coiled-coil region" evidence="5">
    <location>
        <begin position="414"/>
        <end position="445"/>
    </location>
</feature>
<accession>A0A2T2WR88</accession>
<keyword evidence="3 5" id="KW-0175">Coiled coil</keyword>
<evidence type="ECO:0000256" key="4">
    <source>
        <dbReference type="ARBA" id="ARBA00023143"/>
    </source>
</evidence>
<proteinExistence type="inferred from homology"/>
<evidence type="ECO:0000259" key="7">
    <source>
        <dbReference type="Pfam" id="PF07195"/>
    </source>
</evidence>
<comment type="function">
    <text evidence="5">Required for morphogenesis and for the elongation of the flagellar filament by facilitating polymerization of the flagellin monomers at the tip of growing filament. Forms a capping structure, which prevents flagellin subunits (transported through the central channel of the flagellum) from leaking out without polymerization at the distal end.</text>
</comment>
<keyword evidence="4 5" id="KW-0975">Bacterial flagellum</keyword>
<dbReference type="GO" id="GO:0009421">
    <property type="term" value="C:bacterial-type flagellum filament cap"/>
    <property type="evidence" value="ECO:0007669"/>
    <property type="project" value="InterPro"/>
</dbReference>
<dbReference type="Pfam" id="PF02465">
    <property type="entry name" value="FliD_N"/>
    <property type="match status" value="1"/>
</dbReference>
<reference evidence="8 9" key="1">
    <citation type="journal article" date="2014" name="BMC Genomics">
        <title>Comparison of environmental and isolate Sulfobacillus genomes reveals diverse carbon, sulfur, nitrogen, and hydrogen metabolisms.</title>
        <authorList>
            <person name="Justice N.B."/>
            <person name="Norman A."/>
            <person name="Brown C.T."/>
            <person name="Singh A."/>
            <person name="Thomas B.C."/>
            <person name="Banfield J.F."/>
        </authorList>
    </citation>
    <scope>NUCLEOTIDE SEQUENCE [LARGE SCALE GENOMIC DNA]</scope>
    <source>
        <strain evidence="8">AMDSBA1</strain>
    </source>
</reference>
<dbReference type="GO" id="GO:0071973">
    <property type="term" value="P:bacterial-type flagellum-dependent cell motility"/>
    <property type="evidence" value="ECO:0007669"/>
    <property type="project" value="TreeGrafter"/>
</dbReference>
<dbReference type="GO" id="GO:0007155">
    <property type="term" value="P:cell adhesion"/>
    <property type="evidence" value="ECO:0007669"/>
    <property type="project" value="InterPro"/>
</dbReference>
<comment type="subcellular location">
    <subcellularLocation>
        <location evidence="5">Secreted</location>
    </subcellularLocation>
    <subcellularLocation>
        <location evidence="5">Bacterial flagellum</location>
    </subcellularLocation>
</comment>
<dbReference type="AlphaFoldDB" id="A0A2T2WR88"/>
<evidence type="ECO:0000256" key="2">
    <source>
        <dbReference type="ARBA" id="ARBA00011255"/>
    </source>
</evidence>
<dbReference type="EMBL" id="PXYT01000068">
    <property type="protein sequence ID" value="PSR24761.1"/>
    <property type="molecule type" value="Genomic_DNA"/>
</dbReference>
<evidence type="ECO:0000256" key="1">
    <source>
        <dbReference type="ARBA" id="ARBA00009764"/>
    </source>
</evidence>
<comment type="subunit">
    <text evidence="2 5">Homopentamer.</text>
</comment>
<dbReference type="InterPro" id="IPR040026">
    <property type="entry name" value="FliD"/>
</dbReference>
<name>A0A2T2WR88_9FIRM</name>
<dbReference type="InterPro" id="IPR003481">
    <property type="entry name" value="FliD_N"/>
</dbReference>
<dbReference type="PANTHER" id="PTHR30288">
    <property type="entry name" value="FLAGELLAR CAP/ASSEMBLY PROTEIN FLID"/>
    <property type="match status" value="1"/>
</dbReference>
<evidence type="ECO:0000313" key="9">
    <source>
        <dbReference type="Proteomes" id="UP000242699"/>
    </source>
</evidence>
<protein>
    <recommendedName>
        <fullName evidence="5">Flagellar hook-associated protein 2</fullName>
        <shortName evidence="5">HAP2</shortName>
    </recommendedName>
    <alternativeName>
        <fullName evidence="5">Flagellar cap protein</fullName>
    </alternativeName>
</protein>
<dbReference type="GO" id="GO:0009424">
    <property type="term" value="C:bacterial-type flagellum hook"/>
    <property type="evidence" value="ECO:0007669"/>
    <property type="project" value="UniProtKB-UniRule"/>
</dbReference>
<dbReference type="GO" id="GO:0005576">
    <property type="term" value="C:extracellular region"/>
    <property type="evidence" value="ECO:0007669"/>
    <property type="project" value="UniProtKB-SubCell"/>
</dbReference>
<evidence type="ECO:0000313" key="8">
    <source>
        <dbReference type="EMBL" id="PSR24761.1"/>
    </source>
</evidence>
<evidence type="ECO:0000256" key="5">
    <source>
        <dbReference type="RuleBase" id="RU362066"/>
    </source>
</evidence>